<dbReference type="AlphaFoldDB" id="A0A1L3MTP3"/>
<evidence type="ECO:0008006" key="3">
    <source>
        <dbReference type="Google" id="ProtNLM"/>
    </source>
</evidence>
<dbReference type="InterPro" id="IPR012347">
    <property type="entry name" value="Ferritin-like"/>
</dbReference>
<keyword evidence="2" id="KW-1185">Reference proteome</keyword>
<proteinExistence type="predicted"/>
<dbReference type="RefSeq" id="WP_072580496.1">
    <property type="nucleotide sequence ID" value="NZ_CP016020.1"/>
</dbReference>
<gene>
    <name evidence="1" type="ORF">A9C19_13625</name>
</gene>
<dbReference type="Proteomes" id="UP000181936">
    <property type="component" value="Chromosome"/>
</dbReference>
<protein>
    <recommendedName>
        <fullName evidence="3">DUF3231 domain-containing protein</fullName>
    </recommendedName>
</protein>
<organism evidence="1 2">
    <name type="scientific">Bacillus weihaiensis</name>
    <dbReference type="NCBI Taxonomy" id="1547283"/>
    <lineage>
        <taxon>Bacteria</taxon>
        <taxon>Bacillati</taxon>
        <taxon>Bacillota</taxon>
        <taxon>Bacilli</taxon>
        <taxon>Bacillales</taxon>
        <taxon>Bacillaceae</taxon>
        <taxon>Bacillus</taxon>
    </lineage>
</organism>
<reference evidence="1 2" key="1">
    <citation type="journal article" date="2016" name="Sci. Rep.">
        <title>Complete genome sequence and transcriptomic analysis of a novel marine strain Bacillus weihaiensis reveals the mechanism of brown algae degradation.</title>
        <authorList>
            <person name="Zhu Y."/>
            <person name="Chen P."/>
            <person name="Bao Y."/>
            <person name="Men Y."/>
            <person name="Zeng Y."/>
            <person name="Yang J."/>
            <person name="Sun J."/>
            <person name="Sun Y."/>
        </authorList>
    </citation>
    <scope>NUCLEOTIDE SEQUENCE [LARGE SCALE GENOMIC DNA]</scope>
    <source>
        <strain evidence="1 2">Alg07</strain>
    </source>
</reference>
<name>A0A1L3MTP3_9BACI</name>
<dbReference type="Pfam" id="PF11553">
    <property type="entry name" value="DUF3231"/>
    <property type="match status" value="1"/>
</dbReference>
<dbReference type="EMBL" id="CP016020">
    <property type="protein sequence ID" value="APH05703.1"/>
    <property type="molecule type" value="Genomic_DNA"/>
</dbReference>
<dbReference type="Gene3D" id="1.20.1260.10">
    <property type="match status" value="1"/>
</dbReference>
<sequence length="181" mass="19692">MTSAFEAITAVFKTYIDNEPKPPLHVGEVMDLWTAYTAFQEAQSLYQVGLNTTTNSDLVHILQKALEGSSSDTKNIETLLKNEGIPLPRANPSKPTTKPQAVPEGVKLTDDEISNLVSVKIATAITFCAQAGSKSIRTDVGMLFFSMQLGLIKFALPLKNVMKEHGWLRVPPAFQSAGSPE</sequence>
<dbReference type="InterPro" id="IPR021617">
    <property type="entry name" value="DUF3231"/>
</dbReference>
<dbReference type="KEGG" id="bwh:A9C19_13625"/>
<evidence type="ECO:0000313" key="1">
    <source>
        <dbReference type="EMBL" id="APH05703.1"/>
    </source>
</evidence>
<evidence type="ECO:0000313" key="2">
    <source>
        <dbReference type="Proteomes" id="UP000181936"/>
    </source>
</evidence>
<dbReference type="OrthoDB" id="1934429at2"/>
<dbReference type="STRING" id="1547283.A9C19_13625"/>
<accession>A0A1L3MTP3</accession>